<protein>
    <submittedName>
        <fullName evidence="2">Uncharacterized protein</fullName>
    </submittedName>
</protein>
<reference evidence="2" key="1">
    <citation type="submission" date="2022-11" db="UniProtKB">
        <authorList>
            <consortium name="WormBaseParasite"/>
        </authorList>
    </citation>
    <scope>IDENTIFICATION</scope>
</reference>
<proteinExistence type="predicted"/>
<accession>A0AC34QDA2</accession>
<evidence type="ECO:0000313" key="2">
    <source>
        <dbReference type="WBParaSite" id="JU765_v2.g151.t1"/>
    </source>
</evidence>
<name>A0AC34QDA2_9BILA</name>
<sequence length="157" mass="15925">MVLILLYEFVIHKTGNEINLDSDLLVLLAILLQLSFFGSIVGQSLIECGKKKKKKKGKKGKKGKKKKGSGEEEAGGGEDEEEGGDEEDPDLKSVEKPKNAPAGGGGAAAANPNGPRPPPQGGIAGTHDPNYQTMAGLGQDCFGADKGGGGGAPAGGA</sequence>
<organism evidence="1 2">
    <name type="scientific">Panagrolaimus sp. JU765</name>
    <dbReference type="NCBI Taxonomy" id="591449"/>
    <lineage>
        <taxon>Eukaryota</taxon>
        <taxon>Metazoa</taxon>
        <taxon>Ecdysozoa</taxon>
        <taxon>Nematoda</taxon>
        <taxon>Chromadorea</taxon>
        <taxon>Rhabditida</taxon>
        <taxon>Tylenchina</taxon>
        <taxon>Panagrolaimomorpha</taxon>
        <taxon>Panagrolaimoidea</taxon>
        <taxon>Panagrolaimidae</taxon>
        <taxon>Panagrolaimus</taxon>
    </lineage>
</organism>
<dbReference type="Proteomes" id="UP000887576">
    <property type="component" value="Unplaced"/>
</dbReference>
<dbReference type="WBParaSite" id="JU765_v2.g151.t1">
    <property type="protein sequence ID" value="JU765_v2.g151.t1"/>
    <property type="gene ID" value="JU765_v2.g151"/>
</dbReference>
<evidence type="ECO:0000313" key="1">
    <source>
        <dbReference type="Proteomes" id="UP000887576"/>
    </source>
</evidence>